<feature type="chain" id="PRO_5047508515" description="Lipoprotein" evidence="2">
    <location>
        <begin position="28"/>
        <end position="158"/>
    </location>
</feature>
<dbReference type="Proteomes" id="UP000831963">
    <property type="component" value="Chromosome"/>
</dbReference>
<protein>
    <recommendedName>
        <fullName evidence="5">Lipoprotein</fullName>
    </recommendedName>
</protein>
<evidence type="ECO:0000313" key="3">
    <source>
        <dbReference type="EMBL" id="UPL15607.1"/>
    </source>
</evidence>
<accession>A0ABY4ISK3</accession>
<dbReference type="PROSITE" id="PS51257">
    <property type="entry name" value="PROKAR_LIPOPROTEIN"/>
    <property type="match status" value="1"/>
</dbReference>
<evidence type="ECO:0000256" key="1">
    <source>
        <dbReference type="SAM" id="MobiDB-lite"/>
    </source>
</evidence>
<feature type="region of interest" description="Disordered" evidence="1">
    <location>
        <begin position="23"/>
        <end position="50"/>
    </location>
</feature>
<sequence length="158" mass="15971">MKRQIAAWTIAVVAVLGIAGCSSTPSADTDSSTSSESSAPAEQTTDQSVADACASVGSQISGVATELSSLDMSAAMSDPEGTVATFTETVDAIGAAAESVSNQEVKDAVTAVHEDFTSLRDLLKRVLVDQDTSAAAEASTLTTDIQESTQAFSTLCAG</sequence>
<feature type="signal peptide" evidence="2">
    <location>
        <begin position="1"/>
        <end position="27"/>
    </location>
</feature>
<organism evidence="3 4">
    <name type="scientific">Microbacterium galbinum</name>
    <dbReference type="NCBI Taxonomy" id="2851646"/>
    <lineage>
        <taxon>Bacteria</taxon>
        <taxon>Bacillati</taxon>
        <taxon>Actinomycetota</taxon>
        <taxon>Actinomycetes</taxon>
        <taxon>Micrococcales</taxon>
        <taxon>Microbacteriaceae</taxon>
        <taxon>Microbacterium</taxon>
    </lineage>
</organism>
<dbReference type="RefSeq" id="WP_247956158.1">
    <property type="nucleotide sequence ID" value="NZ_CP078077.1"/>
</dbReference>
<keyword evidence="4" id="KW-1185">Reference proteome</keyword>
<gene>
    <name evidence="3" type="ORF">KV396_14470</name>
</gene>
<name>A0ABY4ISK3_9MICO</name>
<feature type="compositionally biased region" description="Low complexity" evidence="1">
    <location>
        <begin position="23"/>
        <end position="42"/>
    </location>
</feature>
<reference evidence="3 4" key="1">
    <citation type="submission" date="2021-06" db="EMBL/GenBank/DDBJ databases">
        <title>Genome-based taxonomic framework of Microbacterium strains isolated from marine environment, the description of four new species and reclassification of four preexisting species.</title>
        <authorList>
            <person name="Lee S.D."/>
            <person name="Kim S.-M."/>
            <person name="Byeon Y.-S."/>
            <person name="Yang H.L."/>
            <person name="Kim I.S."/>
        </authorList>
    </citation>
    <scope>NUCLEOTIDE SEQUENCE [LARGE SCALE GENOMIC DNA]</scope>
    <source>
        <strain evidence="3 4">SSW1-36</strain>
    </source>
</reference>
<keyword evidence="2" id="KW-0732">Signal</keyword>
<proteinExistence type="predicted"/>
<evidence type="ECO:0008006" key="5">
    <source>
        <dbReference type="Google" id="ProtNLM"/>
    </source>
</evidence>
<evidence type="ECO:0000256" key="2">
    <source>
        <dbReference type="SAM" id="SignalP"/>
    </source>
</evidence>
<evidence type="ECO:0000313" key="4">
    <source>
        <dbReference type="Proteomes" id="UP000831963"/>
    </source>
</evidence>
<dbReference type="EMBL" id="CP078077">
    <property type="protein sequence ID" value="UPL15607.1"/>
    <property type="molecule type" value="Genomic_DNA"/>
</dbReference>